<protein>
    <recommendedName>
        <fullName evidence="12">rRNA adenine N(6)-methyltransferase</fullName>
        <ecNumber evidence="12">2.1.1.-</ecNumber>
    </recommendedName>
</protein>
<name>A0A8C9SBE0_SCLFO</name>
<proteinExistence type="inferred from homology"/>
<dbReference type="GO" id="GO:0034246">
    <property type="term" value="F:mitochondrial transcription factor activity"/>
    <property type="evidence" value="ECO:0007669"/>
    <property type="project" value="TreeGrafter"/>
</dbReference>
<comment type="subcellular location">
    <subcellularLocation>
        <location evidence="1">Mitochondrion</location>
    </subcellularLocation>
</comment>
<dbReference type="Gene3D" id="3.40.50.150">
    <property type="entry name" value="Vaccinia Virus protein VP39"/>
    <property type="match status" value="1"/>
</dbReference>
<reference evidence="14 15" key="1">
    <citation type="submission" date="2019-04" db="EMBL/GenBank/DDBJ databases">
        <authorList>
            <consortium name="Wellcome Sanger Institute Data Sharing"/>
        </authorList>
    </citation>
    <scope>NUCLEOTIDE SEQUENCE [LARGE SCALE GENOMIC DNA]</scope>
</reference>
<reference evidence="14" key="2">
    <citation type="submission" date="2025-08" db="UniProtKB">
        <authorList>
            <consortium name="Ensembl"/>
        </authorList>
    </citation>
    <scope>IDENTIFICATION</scope>
</reference>
<dbReference type="SUPFAM" id="SSF53335">
    <property type="entry name" value="S-adenosyl-L-methionine-dependent methyltransferases"/>
    <property type="match status" value="1"/>
</dbReference>
<gene>
    <name evidence="14" type="primary">tfb2m</name>
</gene>
<dbReference type="GeneTree" id="ENSGT00950000183142"/>
<dbReference type="InterPro" id="IPR001737">
    <property type="entry name" value="KsgA/Erm"/>
</dbReference>
<dbReference type="PANTHER" id="PTHR11727">
    <property type="entry name" value="DIMETHYLADENOSINE TRANSFERASE"/>
    <property type="match status" value="1"/>
</dbReference>
<evidence type="ECO:0000256" key="12">
    <source>
        <dbReference type="RuleBase" id="RU362106"/>
    </source>
</evidence>
<dbReference type="GO" id="GO:0000179">
    <property type="term" value="F:rRNA (adenine-N6,N6-)-dimethyltransferase activity"/>
    <property type="evidence" value="ECO:0007669"/>
    <property type="project" value="UniProtKB-UniRule"/>
</dbReference>
<comment type="caution">
    <text evidence="11">Lacks conserved residue(s) required for the propagation of feature annotation.</text>
</comment>
<dbReference type="Ensembl" id="ENSSFOT00015030064.2">
    <property type="protein sequence ID" value="ENSSFOP00015029727.2"/>
    <property type="gene ID" value="ENSSFOG00015019107.2"/>
</dbReference>
<dbReference type="GeneID" id="108934454"/>
<keyword evidence="3 11" id="KW-0489">Methyltransferase</keyword>
<keyword evidence="7" id="KW-0809">Transit peptide</keyword>
<dbReference type="Pfam" id="PF00398">
    <property type="entry name" value="RrnaAD"/>
    <property type="match status" value="1"/>
</dbReference>
<feature type="binding site" evidence="11">
    <location>
        <position position="169"/>
    </location>
    <ligand>
        <name>S-adenosyl-L-methionine</name>
        <dbReference type="ChEBI" id="CHEBI:59789"/>
    </ligand>
</feature>
<dbReference type="PANTHER" id="PTHR11727:SF13">
    <property type="entry name" value="DIMETHYLADENOSINE TRANSFERASE 2, MITOCHONDRIAL"/>
    <property type="match status" value="1"/>
</dbReference>
<evidence type="ECO:0000256" key="7">
    <source>
        <dbReference type="ARBA" id="ARBA00022946"/>
    </source>
</evidence>
<evidence type="ECO:0000313" key="15">
    <source>
        <dbReference type="Proteomes" id="UP000694397"/>
    </source>
</evidence>
<keyword evidence="6 11" id="KW-0694">RNA-binding</keyword>
<keyword evidence="2 12" id="KW-0698">rRNA processing</keyword>
<accession>A0A8C9SBE0</accession>
<dbReference type="GO" id="GO:0005759">
    <property type="term" value="C:mitochondrial matrix"/>
    <property type="evidence" value="ECO:0007669"/>
    <property type="project" value="TreeGrafter"/>
</dbReference>
<reference evidence="14" key="3">
    <citation type="submission" date="2025-09" db="UniProtKB">
        <authorList>
            <consortium name="Ensembl"/>
        </authorList>
    </citation>
    <scope>IDENTIFICATION</scope>
</reference>
<dbReference type="RefSeq" id="XP_018607865.2">
    <property type="nucleotide sequence ID" value="XM_018752349.2"/>
</dbReference>
<organism evidence="14 15">
    <name type="scientific">Scleropages formosus</name>
    <name type="common">Asian bonytongue</name>
    <name type="synonym">Osteoglossum formosum</name>
    <dbReference type="NCBI Taxonomy" id="113540"/>
    <lineage>
        <taxon>Eukaryota</taxon>
        <taxon>Metazoa</taxon>
        <taxon>Chordata</taxon>
        <taxon>Craniata</taxon>
        <taxon>Vertebrata</taxon>
        <taxon>Euteleostomi</taxon>
        <taxon>Actinopterygii</taxon>
        <taxon>Neopterygii</taxon>
        <taxon>Teleostei</taxon>
        <taxon>Osteoglossocephala</taxon>
        <taxon>Osteoglossomorpha</taxon>
        <taxon>Osteoglossiformes</taxon>
        <taxon>Osteoglossidae</taxon>
        <taxon>Scleropages</taxon>
    </lineage>
</organism>
<dbReference type="InterPro" id="IPR020598">
    <property type="entry name" value="rRNA_Ade_methylase_Trfase_N"/>
</dbReference>
<evidence type="ECO:0000256" key="11">
    <source>
        <dbReference type="PROSITE-ProRule" id="PRU01026"/>
    </source>
</evidence>
<dbReference type="PROSITE" id="PS51689">
    <property type="entry name" value="SAM_RNA_A_N6_MT"/>
    <property type="match status" value="1"/>
</dbReference>
<evidence type="ECO:0000256" key="3">
    <source>
        <dbReference type="ARBA" id="ARBA00022603"/>
    </source>
</evidence>
<evidence type="ECO:0000256" key="9">
    <source>
        <dbReference type="ARBA" id="ARBA00023128"/>
    </source>
</evidence>
<dbReference type="Proteomes" id="UP000694397">
    <property type="component" value="Chromosome 15"/>
</dbReference>
<comment type="similarity">
    <text evidence="11 12">Belongs to the class I-like SAM-binding methyltransferase superfamily. rRNA adenine N(6)-methyltransferase family.</text>
</comment>
<dbReference type="SMART" id="SM00650">
    <property type="entry name" value="rADc"/>
    <property type="match status" value="1"/>
</dbReference>
<evidence type="ECO:0000256" key="4">
    <source>
        <dbReference type="ARBA" id="ARBA00022679"/>
    </source>
</evidence>
<evidence type="ECO:0000256" key="8">
    <source>
        <dbReference type="ARBA" id="ARBA00023015"/>
    </source>
</evidence>
<evidence type="ECO:0000256" key="1">
    <source>
        <dbReference type="ARBA" id="ARBA00004173"/>
    </source>
</evidence>
<evidence type="ECO:0000256" key="6">
    <source>
        <dbReference type="ARBA" id="ARBA00022884"/>
    </source>
</evidence>
<keyword evidence="15" id="KW-1185">Reference proteome</keyword>
<evidence type="ECO:0000313" key="14">
    <source>
        <dbReference type="Ensembl" id="ENSSFOP00015029727.2"/>
    </source>
</evidence>
<keyword evidence="10" id="KW-0804">Transcription</keyword>
<dbReference type="GO" id="GO:0006391">
    <property type="term" value="P:transcription initiation at mitochondrial promoter"/>
    <property type="evidence" value="ECO:0007669"/>
    <property type="project" value="TreeGrafter"/>
</dbReference>
<feature type="binding site" evidence="11">
    <location>
        <position position="117"/>
    </location>
    <ligand>
        <name>S-adenosyl-L-methionine</name>
        <dbReference type="ChEBI" id="CHEBI:59789"/>
    </ligand>
</feature>
<feature type="binding site" evidence="11">
    <location>
        <position position="195"/>
    </location>
    <ligand>
        <name>S-adenosyl-L-methionine</name>
        <dbReference type="ChEBI" id="CHEBI:59789"/>
    </ligand>
</feature>
<dbReference type="OrthoDB" id="9895503at2759"/>
<evidence type="ECO:0000259" key="13">
    <source>
        <dbReference type="SMART" id="SM00650"/>
    </source>
</evidence>
<dbReference type="EC" id="2.1.1.-" evidence="12"/>
<evidence type="ECO:0000256" key="10">
    <source>
        <dbReference type="ARBA" id="ARBA00023163"/>
    </source>
</evidence>
<dbReference type="AlphaFoldDB" id="A0A8C9SBE0"/>
<evidence type="ECO:0000256" key="2">
    <source>
        <dbReference type="ARBA" id="ARBA00022552"/>
    </source>
</evidence>
<keyword evidence="5 11" id="KW-0949">S-adenosyl-L-methionine</keyword>
<evidence type="ECO:0000256" key="5">
    <source>
        <dbReference type="ARBA" id="ARBA00022691"/>
    </source>
</evidence>
<keyword evidence="8" id="KW-0805">Transcription regulation</keyword>
<dbReference type="GO" id="GO:0003723">
    <property type="term" value="F:RNA binding"/>
    <property type="evidence" value="ECO:0007669"/>
    <property type="project" value="UniProtKB-UniRule"/>
</dbReference>
<feature type="domain" description="Ribosomal RNA adenine methylase transferase N-terminal" evidence="13">
    <location>
        <begin position="124"/>
        <end position="324"/>
    </location>
</feature>
<dbReference type="InterPro" id="IPR029063">
    <property type="entry name" value="SAM-dependent_MTases_sf"/>
</dbReference>
<keyword evidence="4 11" id="KW-0808">Transferase</keyword>
<keyword evidence="9" id="KW-0496">Mitochondrion</keyword>
<sequence length="437" mass="49236">MSSQGLKFLLMGIRTAVGHVHVSHSVNLASTCTSIIHFAPKRTYYLDSNYSSQGQTQVQQGRAELISPNVGLTQRNLSAVASSLLGQCRPLSRYDFLDLGAVEENTRKVLASRSLRHFIVDPDLARVVAGHLERDLADGKAVIFECNPGPGVLTRALLNSGAQRVVALESNKGFLPDLQALESSLDGQMEVVHCDFFKLDPIGHGTLKPPLMYSEKLFNDLGISDVPWKSDVPVKVVGIFPQRNERNILWKLIFALFERASVYHYGRVELLMFMSEVEYMKLVALPKEQTKYKPLGVLWQMACDIELLHKEPLSSFVVSIKRSGNSVHKTKVPKDHLCLVRLTPREHLFTSNLTPTNGASLIMMVKQCFSKRKTQLVEHLKLWSPENGEKILTELGLLEDVQTGQVFPEEYKVLFERLQQSKELPQNWLYNENLVTK</sequence>
<feature type="binding site" evidence="11">
    <location>
        <position position="119"/>
    </location>
    <ligand>
        <name>S-adenosyl-L-methionine</name>
        <dbReference type="ChEBI" id="CHEBI:59789"/>
    </ligand>
</feature>